<dbReference type="Pfam" id="PF01944">
    <property type="entry name" value="SpoIIM"/>
    <property type="match status" value="1"/>
</dbReference>
<name>D6TW21_KTERA</name>
<dbReference type="FunCoup" id="D6TW21">
    <property type="interactions" value="1"/>
</dbReference>
<feature type="transmembrane region" description="Helical" evidence="1">
    <location>
        <begin position="118"/>
        <end position="138"/>
    </location>
</feature>
<accession>D6TW21</accession>
<keyword evidence="1" id="KW-1133">Transmembrane helix</keyword>
<sequence length="147" mass="16364">MTVHLSLHENVWEYIGHNLQIELLFLLGAVTFDVGTLFLLIFNGVTGSIFATAIALHYGVGFLLRGLLPHGVPETLAWLFIATCSFFMGSRLRAYFFQRKEESTTAKEQAGKGVHNSAAIYIFLLFMATLLILLVGFLEAYVSPHLI</sequence>
<evidence type="ECO:0008006" key="4">
    <source>
        <dbReference type="Google" id="ProtNLM"/>
    </source>
</evidence>
<protein>
    <recommendedName>
        <fullName evidence="4">Stage II sporulation protein M</fullName>
    </recommendedName>
</protein>
<organism evidence="2 3">
    <name type="scientific">Ktedonobacter racemifer DSM 44963</name>
    <dbReference type="NCBI Taxonomy" id="485913"/>
    <lineage>
        <taxon>Bacteria</taxon>
        <taxon>Bacillati</taxon>
        <taxon>Chloroflexota</taxon>
        <taxon>Ktedonobacteria</taxon>
        <taxon>Ktedonobacterales</taxon>
        <taxon>Ktedonobacteraceae</taxon>
        <taxon>Ktedonobacter</taxon>
    </lineage>
</organism>
<proteinExistence type="predicted"/>
<feature type="transmembrane region" description="Helical" evidence="1">
    <location>
        <begin position="49"/>
        <end position="70"/>
    </location>
</feature>
<dbReference type="EMBL" id="ADVG01000003">
    <property type="protein sequence ID" value="EFH84404.1"/>
    <property type="molecule type" value="Genomic_DNA"/>
</dbReference>
<dbReference type="RefSeq" id="WP_007915895.1">
    <property type="nucleotide sequence ID" value="NZ_ADVG01000003.1"/>
</dbReference>
<dbReference type="InParanoid" id="D6TW21"/>
<keyword evidence="1" id="KW-0812">Transmembrane</keyword>
<dbReference type="AlphaFoldDB" id="D6TW21"/>
<keyword evidence="1" id="KW-0472">Membrane</keyword>
<feature type="transmembrane region" description="Helical" evidence="1">
    <location>
        <begin position="20"/>
        <end position="42"/>
    </location>
</feature>
<evidence type="ECO:0000256" key="1">
    <source>
        <dbReference type="SAM" id="Phobius"/>
    </source>
</evidence>
<gene>
    <name evidence="2" type="ORF">Krac_5437</name>
</gene>
<evidence type="ECO:0000313" key="2">
    <source>
        <dbReference type="EMBL" id="EFH84404.1"/>
    </source>
</evidence>
<evidence type="ECO:0000313" key="3">
    <source>
        <dbReference type="Proteomes" id="UP000004508"/>
    </source>
</evidence>
<keyword evidence="3" id="KW-1185">Reference proteome</keyword>
<dbReference type="InterPro" id="IPR002798">
    <property type="entry name" value="SpoIIM-like"/>
</dbReference>
<dbReference type="Proteomes" id="UP000004508">
    <property type="component" value="Unassembled WGS sequence"/>
</dbReference>
<comment type="caution">
    <text evidence="2">The sequence shown here is derived from an EMBL/GenBank/DDBJ whole genome shotgun (WGS) entry which is preliminary data.</text>
</comment>
<reference evidence="2 3" key="1">
    <citation type="journal article" date="2011" name="Stand. Genomic Sci.">
        <title>Non-contiguous finished genome sequence and contextual data of the filamentous soil bacterium Ktedonobacter racemifer type strain (SOSP1-21).</title>
        <authorList>
            <person name="Chang Y.J."/>
            <person name="Land M."/>
            <person name="Hauser L."/>
            <person name="Chertkov O."/>
            <person name="Del Rio T.G."/>
            <person name="Nolan M."/>
            <person name="Copeland A."/>
            <person name="Tice H."/>
            <person name="Cheng J.F."/>
            <person name="Lucas S."/>
            <person name="Han C."/>
            <person name="Goodwin L."/>
            <person name="Pitluck S."/>
            <person name="Ivanova N."/>
            <person name="Ovchinikova G."/>
            <person name="Pati A."/>
            <person name="Chen A."/>
            <person name="Palaniappan K."/>
            <person name="Mavromatis K."/>
            <person name="Liolios K."/>
            <person name="Brettin T."/>
            <person name="Fiebig A."/>
            <person name="Rohde M."/>
            <person name="Abt B."/>
            <person name="Goker M."/>
            <person name="Detter J.C."/>
            <person name="Woyke T."/>
            <person name="Bristow J."/>
            <person name="Eisen J.A."/>
            <person name="Markowitz V."/>
            <person name="Hugenholtz P."/>
            <person name="Kyrpides N.C."/>
            <person name="Klenk H.P."/>
            <person name="Lapidus A."/>
        </authorList>
    </citation>
    <scope>NUCLEOTIDE SEQUENCE [LARGE SCALE GENOMIC DNA]</scope>
    <source>
        <strain evidence="3">DSM 44963</strain>
    </source>
</reference>
<dbReference type="STRING" id="485913.Krac_5437"/>
<feature type="transmembrane region" description="Helical" evidence="1">
    <location>
        <begin position="76"/>
        <end position="97"/>
    </location>
</feature>